<dbReference type="PANTHER" id="PTHR24394:SF29">
    <property type="entry name" value="MYONEURIN"/>
    <property type="match status" value="1"/>
</dbReference>
<dbReference type="SUPFAM" id="SSF57667">
    <property type="entry name" value="beta-beta-alpha zinc fingers"/>
    <property type="match status" value="2"/>
</dbReference>
<dbReference type="OrthoDB" id="9451254at2759"/>
<dbReference type="Pfam" id="PF00096">
    <property type="entry name" value="zf-C2H2"/>
    <property type="match status" value="3"/>
</dbReference>
<dbReference type="GO" id="GO:0005634">
    <property type="term" value="C:nucleus"/>
    <property type="evidence" value="ECO:0007669"/>
    <property type="project" value="UniProtKB-SubCell"/>
</dbReference>
<evidence type="ECO:0000256" key="1">
    <source>
        <dbReference type="ARBA" id="ARBA00004123"/>
    </source>
</evidence>
<gene>
    <name evidence="12" type="primary">ZNF436_0</name>
    <name evidence="12" type="ORF">AVEN_203257_1</name>
</gene>
<evidence type="ECO:0000259" key="11">
    <source>
        <dbReference type="PROSITE" id="PS50157"/>
    </source>
</evidence>
<keyword evidence="7" id="KW-0805">Transcription regulation</keyword>
<dbReference type="InterPro" id="IPR013087">
    <property type="entry name" value="Znf_C2H2_type"/>
</dbReference>
<comment type="caution">
    <text evidence="12">The sequence shown here is derived from an EMBL/GenBank/DDBJ whole genome shotgun (WGS) entry which is preliminary data.</text>
</comment>
<evidence type="ECO:0000313" key="12">
    <source>
        <dbReference type="EMBL" id="GBM86782.1"/>
    </source>
</evidence>
<feature type="domain" description="C2H2-type" evidence="11">
    <location>
        <begin position="63"/>
        <end position="90"/>
    </location>
</feature>
<evidence type="ECO:0000256" key="2">
    <source>
        <dbReference type="ARBA" id="ARBA00006991"/>
    </source>
</evidence>
<evidence type="ECO:0000256" key="3">
    <source>
        <dbReference type="ARBA" id="ARBA00022723"/>
    </source>
</evidence>
<dbReference type="FunFam" id="3.30.160.60:FF:000290">
    <property type="entry name" value="Zinc finger protein 697 isoform X1"/>
    <property type="match status" value="1"/>
</dbReference>
<evidence type="ECO:0000256" key="8">
    <source>
        <dbReference type="ARBA" id="ARBA00023163"/>
    </source>
</evidence>
<dbReference type="Proteomes" id="UP000499080">
    <property type="component" value="Unassembled WGS sequence"/>
</dbReference>
<dbReference type="InterPro" id="IPR036236">
    <property type="entry name" value="Znf_C2H2_sf"/>
</dbReference>
<dbReference type="PROSITE" id="PS00028">
    <property type="entry name" value="ZINC_FINGER_C2H2_1"/>
    <property type="match status" value="3"/>
</dbReference>
<dbReference type="AlphaFoldDB" id="A0A4Y2JC24"/>
<dbReference type="FunFam" id="3.30.160.60:FF:002284">
    <property type="entry name" value="Zinc finger protein, putative"/>
    <property type="match status" value="1"/>
</dbReference>
<keyword evidence="5 10" id="KW-0863">Zinc-finger</keyword>
<comment type="subcellular location">
    <subcellularLocation>
        <location evidence="1">Nucleus</location>
    </subcellularLocation>
</comment>
<proteinExistence type="inferred from homology"/>
<evidence type="ECO:0000256" key="6">
    <source>
        <dbReference type="ARBA" id="ARBA00022833"/>
    </source>
</evidence>
<protein>
    <submittedName>
        <fullName evidence="12">Zinc finger protein 436</fullName>
    </submittedName>
</protein>
<evidence type="ECO:0000256" key="5">
    <source>
        <dbReference type="ARBA" id="ARBA00022771"/>
    </source>
</evidence>
<dbReference type="SMART" id="SM00355">
    <property type="entry name" value="ZnF_C2H2"/>
    <property type="match status" value="4"/>
</dbReference>
<evidence type="ECO:0000256" key="7">
    <source>
        <dbReference type="ARBA" id="ARBA00023015"/>
    </source>
</evidence>
<keyword evidence="13" id="KW-1185">Reference proteome</keyword>
<dbReference type="EMBL" id="BGPR01003338">
    <property type="protein sequence ID" value="GBM86782.1"/>
    <property type="molecule type" value="Genomic_DNA"/>
</dbReference>
<evidence type="ECO:0000256" key="10">
    <source>
        <dbReference type="PROSITE-ProRule" id="PRU00042"/>
    </source>
</evidence>
<feature type="domain" description="C2H2-type" evidence="11">
    <location>
        <begin position="119"/>
        <end position="146"/>
    </location>
</feature>
<name>A0A4Y2JC24_ARAVE</name>
<dbReference type="PROSITE" id="PS50157">
    <property type="entry name" value="ZINC_FINGER_C2H2_2"/>
    <property type="match status" value="4"/>
</dbReference>
<dbReference type="PANTHER" id="PTHR24394">
    <property type="entry name" value="ZINC FINGER PROTEIN"/>
    <property type="match status" value="1"/>
</dbReference>
<feature type="domain" description="C2H2-type" evidence="11">
    <location>
        <begin position="35"/>
        <end position="62"/>
    </location>
</feature>
<dbReference type="GO" id="GO:0000981">
    <property type="term" value="F:DNA-binding transcription factor activity, RNA polymerase II-specific"/>
    <property type="evidence" value="ECO:0007669"/>
    <property type="project" value="TreeGrafter"/>
</dbReference>
<dbReference type="GO" id="GO:0008270">
    <property type="term" value="F:zinc ion binding"/>
    <property type="evidence" value="ECO:0007669"/>
    <property type="project" value="UniProtKB-KW"/>
</dbReference>
<dbReference type="Gene3D" id="3.30.160.60">
    <property type="entry name" value="Classic Zinc Finger"/>
    <property type="match status" value="4"/>
</dbReference>
<dbReference type="FunFam" id="3.30.160.60:FF:000553">
    <property type="entry name" value="Zinc finger and BTB domain-containing protein 16"/>
    <property type="match status" value="1"/>
</dbReference>
<keyword evidence="9" id="KW-0539">Nucleus</keyword>
<evidence type="ECO:0000256" key="4">
    <source>
        <dbReference type="ARBA" id="ARBA00022737"/>
    </source>
</evidence>
<evidence type="ECO:0000313" key="13">
    <source>
        <dbReference type="Proteomes" id="UP000499080"/>
    </source>
</evidence>
<keyword evidence="4" id="KW-0677">Repeat</keyword>
<comment type="similarity">
    <text evidence="2">Belongs to the krueppel C2H2-type zinc-finger protein family.</text>
</comment>
<keyword evidence="6" id="KW-0862">Zinc</keyword>
<organism evidence="12 13">
    <name type="scientific">Araneus ventricosus</name>
    <name type="common">Orbweaver spider</name>
    <name type="synonym">Epeira ventricosa</name>
    <dbReference type="NCBI Taxonomy" id="182803"/>
    <lineage>
        <taxon>Eukaryota</taxon>
        <taxon>Metazoa</taxon>
        <taxon>Ecdysozoa</taxon>
        <taxon>Arthropoda</taxon>
        <taxon>Chelicerata</taxon>
        <taxon>Arachnida</taxon>
        <taxon>Araneae</taxon>
        <taxon>Araneomorphae</taxon>
        <taxon>Entelegynae</taxon>
        <taxon>Araneoidea</taxon>
        <taxon>Araneidae</taxon>
        <taxon>Araneus</taxon>
    </lineage>
</organism>
<evidence type="ECO:0000256" key="9">
    <source>
        <dbReference type="ARBA" id="ARBA00023242"/>
    </source>
</evidence>
<accession>A0A4Y2JC24</accession>
<feature type="domain" description="C2H2-type" evidence="11">
    <location>
        <begin position="91"/>
        <end position="118"/>
    </location>
</feature>
<keyword evidence="8" id="KW-0804">Transcription</keyword>
<sequence>METYTKTCEKHLISDLCEETVDTDKNINDKNRKYFVFDICGQKFCQKQLLKKHFHTHAEEKPYSCVVCNKEFSRKGHLNEHYRTHTNEKPFSCDVCGKGFSLRVALDRHYRIHTGEKPFSCDVCNKDFSVKAALDRHYRIHTDIPTVAMECDCYGISDRAAASFASAVLQDIGIVHEGETSHVVDRKKIRRQRKKL</sequence>
<keyword evidence="3" id="KW-0479">Metal-binding</keyword>
<reference evidence="12 13" key="1">
    <citation type="journal article" date="2019" name="Sci. Rep.">
        <title>Orb-weaving spider Araneus ventricosus genome elucidates the spidroin gene catalogue.</title>
        <authorList>
            <person name="Kono N."/>
            <person name="Nakamura H."/>
            <person name="Ohtoshi R."/>
            <person name="Moran D.A.P."/>
            <person name="Shinohara A."/>
            <person name="Yoshida Y."/>
            <person name="Fujiwara M."/>
            <person name="Mori M."/>
            <person name="Tomita M."/>
            <person name="Arakawa K."/>
        </authorList>
    </citation>
    <scope>NUCLEOTIDE SEQUENCE [LARGE SCALE GENOMIC DNA]</scope>
</reference>